<dbReference type="Pfam" id="PF07730">
    <property type="entry name" value="HisKA_3"/>
    <property type="match status" value="1"/>
</dbReference>
<feature type="transmembrane region" description="Helical" evidence="5">
    <location>
        <begin position="443"/>
        <end position="459"/>
    </location>
</feature>
<feature type="domain" description="Signal transduction histidine kinase subgroup 3 dimerisation and phosphoacceptor" evidence="6">
    <location>
        <begin position="575"/>
        <end position="640"/>
    </location>
</feature>
<dbReference type="InterPro" id="IPR036890">
    <property type="entry name" value="HATPase_C_sf"/>
</dbReference>
<dbReference type="InterPro" id="IPR050482">
    <property type="entry name" value="Sensor_HK_TwoCompSys"/>
</dbReference>
<keyword evidence="5" id="KW-0812">Transmembrane</keyword>
<evidence type="ECO:0000313" key="8">
    <source>
        <dbReference type="Proteomes" id="UP000198282"/>
    </source>
</evidence>
<keyword evidence="1" id="KW-0808">Transferase</keyword>
<dbReference type="AlphaFoldDB" id="A0A239BI09"/>
<proteinExistence type="predicted"/>
<evidence type="ECO:0000256" key="4">
    <source>
        <dbReference type="SAM" id="MobiDB-lite"/>
    </source>
</evidence>
<feature type="transmembrane region" description="Helical" evidence="5">
    <location>
        <begin position="37"/>
        <end position="56"/>
    </location>
</feature>
<feature type="region of interest" description="Disordered" evidence="4">
    <location>
        <begin position="356"/>
        <end position="378"/>
    </location>
</feature>
<evidence type="ECO:0000256" key="3">
    <source>
        <dbReference type="ARBA" id="ARBA00023012"/>
    </source>
</evidence>
<dbReference type="SUPFAM" id="SSF55874">
    <property type="entry name" value="ATPase domain of HSP90 chaperone/DNA topoisomerase II/histidine kinase"/>
    <property type="match status" value="1"/>
</dbReference>
<dbReference type="PANTHER" id="PTHR24421:SF63">
    <property type="entry name" value="SENSOR HISTIDINE KINASE DESK"/>
    <property type="match status" value="1"/>
</dbReference>
<keyword evidence="5" id="KW-1133">Transmembrane helix</keyword>
<dbReference type="InterPro" id="IPR011712">
    <property type="entry name" value="Sig_transdc_His_kin_sub3_dim/P"/>
</dbReference>
<evidence type="ECO:0000256" key="2">
    <source>
        <dbReference type="ARBA" id="ARBA00022777"/>
    </source>
</evidence>
<feature type="transmembrane region" description="Helical" evidence="5">
    <location>
        <begin position="124"/>
        <end position="156"/>
    </location>
</feature>
<dbReference type="PANTHER" id="PTHR24421">
    <property type="entry name" value="NITRATE/NITRITE SENSOR PROTEIN NARX-RELATED"/>
    <property type="match status" value="1"/>
</dbReference>
<gene>
    <name evidence="7" type="ORF">SAMN05216276_1003247</name>
</gene>
<dbReference type="Gene3D" id="3.30.565.10">
    <property type="entry name" value="Histidine kinase-like ATPase, C-terminal domain"/>
    <property type="match status" value="2"/>
</dbReference>
<reference evidence="7 8" key="1">
    <citation type="submission" date="2017-06" db="EMBL/GenBank/DDBJ databases">
        <authorList>
            <person name="Kim H.J."/>
            <person name="Triplett B.A."/>
        </authorList>
    </citation>
    <scope>NUCLEOTIDE SEQUENCE [LARGE SCALE GENOMIC DNA]</scope>
    <source>
        <strain evidence="7 8">CGMCC 4.2132</strain>
    </source>
</reference>
<feature type="transmembrane region" description="Helical" evidence="5">
    <location>
        <begin position="471"/>
        <end position="495"/>
    </location>
</feature>
<feature type="transmembrane region" description="Helical" evidence="5">
    <location>
        <begin position="62"/>
        <end position="80"/>
    </location>
</feature>
<organism evidence="7 8">
    <name type="scientific">Streptosporangium subroseum</name>
    <dbReference type="NCBI Taxonomy" id="106412"/>
    <lineage>
        <taxon>Bacteria</taxon>
        <taxon>Bacillati</taxon>
        <taxon>Actinomycetota</taxon>
        <taxon>Actinomycetes</taxon>
        <taxon>Streptosporangiales</taxon>
        <taxon>Streptosporangiaceae</taxon>
        <taxon>Streptosporangium</taxon>
    </lineage>
</organism>
<dbReference type="Proteomes" id="UP000198282">
    <property type="component" value="Unassembled WGS sequence"/>
</dbReference>
<evidence type="ECO:0000259" key="6">
    <source>
        <dbReference type="Pfam" id="PF07730"/>
    </source>
</evidence>
<protein>
    <submittedName>
        <fullName evidence="7">Signal transduction histidine kinase</fullName>
    </submittedName>
</protein>
<sequence length="787" mass="80997">MMIRIGCLPERRPDAVADPSLLRRCRDMDRIDLVPRLARMVVVAVLGGFASVYVLAGLPSPVPVLIAVAAFVVQVACVLTDARPWWLLAVQAGLGCLGVLGFGMSVGMLGFVAGSLLLTAAWPAAALVVAGAGAISLSPDATITTLLIALVIYGLVRMIELVDDLFAARLELAMAAVAEERLQIAAELNAGVGRSLAIVGGLDPERPEMLGEILAVTRQALADARAAAVDYRSLSLAPDTASARALLLAAGVEIEVRVGHTEPLGPTGALLAAALRDAVSDAVRHGTARHCLIETSESEDSVRLRIVHDAPRTAVQAADALSEAQARIASAHGTLTLDLAPDGRLTVDARVPKTPPARPAAIGAAGSATGTPGGAGGGAGAGGRLSGVFGRLGAGRLGFGRLGVGRPRTVGNADSAYRLSVALLAAVLVGFCAKALLRVSAEMLVPVAACLGLVVFLHLRSVRGRHPRNLLVMAALTYLPIPAFGSGWLVVAGFLAGPLLLALPPVAAWPMVAGVMGSVAGIGVIMDLDPGVVVNLTVSTLVTGLVIYGLGTLARLVKELQTARERLASAAVVQERLRTARDLHDLLGHSLAAILLKCELARRLADRDPDRARAELADVVEMAGRAVADMRGVSGDGREMSLEVEAESARSVLAAAGIEVELDLSHDRLPPQTATVLSAVLREAVTNVLRHSSARRCVIRITPEGLSVANDGVPAATNKPGSGIGNLTTRLAALDGGLTIRTDGGWFELRAVLDPARLGGDADRVGAVAGVELGHDGREVVADGSRG</sequence>
<dbReference type="EMBL" id="FZOD01000003">
    <property type="protein sequence ID" value="SNS07745.1"/>
    <property type="molecule type" value="Genomic_DNA"/>
</dbReference>
<evidence type="ECO:0000256" key="1">
    <source>
        <dbReference type="ARBA" id="ARBA00022679"/>
    </source>
</evidence>
<keyword evidence="5" id="KW-0472">Membrane</keyword>
<keyword evidence="8" id="KW-1185">Reference proteome</keyword>
<feature type="compositionally biased region" description="Low complexity" evidence="4">
    <location>
        <begin position="359"/>
        <end position="370"/>
    </location>
</feature>
<evidence type="ECO:0000313" key="7">
    <source>
        <dbReference type="EMBL" id="SNS07745.1"/>
    </source>
</evidence>
<keyword evidence="3" id="KW-0902">Two-component regulatory system</keyword>
<feature type="transmembrane region" description="Helical" evidence="5">
    <location>
        <begin position="92"/>
        <end position="118"/>
    </location>
</feature>
<feature type="transmembrane region" description="Helical" evidence="5">
    <location>
        <begin position="416"/>
        <end position="437"/>
    </location>
</feature>
<dbReference type="Gene3D" id="1.20.5.1930">
    <property type="match status" value="1"/>
</dbReference>
<accession>A0A239BI09</accession>
<dbReference type="GO" id="GO:0046983">
    <property type="term" value="F:protein dimerization activity"/>
    <property type="evidence" value="ECO:0007669"/>
    <property type="project" value="InterPro"/>
</dbReference>
<feature type="transmembrane region" description="Helical" evidence="5">
    <location>
        <begin position="532"/>
        <end position="551"/>
    </location>
</feature>
<dbReference type="GO" id="GO:0016020">
    <property type="term" value="C:membrane"/>
    <property type="evidence" value="ECO:0007669"/>
    <property type="project" value="InterPro"/>
</dbReference>
<keyword evidence="2 7" id="KW-0418">Kinase</keyword>
<evidence type="ECO:0000256" key="5">
    <source>
        <dbReference type="SAM" id="Phobius"/>
    </source>
</evidence>
<feature type="transmembrane region" description="Helical" evidence="5">
    <location>
        <begin position="507"/>
        <end position="525"/>
    </location>
</feature>
<dbReference type="GO" id="GO:0000155">
    <property type="term" value="F:phosphorelay sensor kinase activity"/>
    <property type="evidence" value="ECO:0007669"/>
    <property type="project" value="InterPro"/>
</dbReference>
<name>A0A239BI09_9ACTN</name>